<keyword evidence="1" id="KW-0175">Coiled coil</keyword>
<accession>A0ABW3QHB3</accession>
<comment type="caution">
    <text evidence="3">The sequence shown here is derived from an EMBL/GenBank/DDBJ whole genome shotgun (WGS) entry which is preliminary data.</text>
</comment>
<proteinExistence type="predicted"/>
<evidence type="ECO:0008006" key="5">
    <source>
        <dbReference type="Google" id="ProtNLM"/>
    </source>
</evidence>
<name>A0ABW3QHB3_9PSEU</name>
<evidence type="ECO:0000256" key="2">
    <source>
        <dbReference type="SAM" id="MobiDB-lite"/>
    </source>
</evidence>
<feature type="region of interest" description="Disordered" evidence="2">
    <location>
        <begin position="535"/>
        <end position="558"/>
    </location>
</feature>
<feature type="coiled-coil region" evidence="1">
    <location>
        <begin position="130"/>
        <end position="157"/>
    </location>
</feature>
<evidence type="ECO:0000256" key="1">
    <source>
        <dbReference type="SAM" id="Coils"/>
    </source>
</evidence>
<feature type="coiled-coil region" evidence="1">
    <location>
        <begin position="264"/>
        <end position="375"/>
    </location>
</feature>
<organism evidence="3 4">
    <name type="scientific">Saccharothrix hoggarensis</name>
    <dbReference type="NCBI Taxonomy" id="913853"/>
    <lineage>
        <taxon>Bacteria</taxon>
        <taxon>Bacillati</taxon>
        <taxon>Actinomycetota</taxon>
        <taxon>Actinomycetes</taxon>
        <taxon>Pseudonocardiales</taxon>
        <taxon>Pseudonocardiaceae</taxon>
        <taxon>Saccharothrix</taxon>
    </lineage>
</organism>
<dbReference type="RefSeq" id="WP_380718539.1">
    <property type="nucleotide sequence ID" value="NZ_JBHTLK010000002.1"/>
</dbReference>
<sequence length="558" mass="63047">MADLDGTPVGVFHVRAHSGRQSISDWLLARLGLDDDFASVRLPKDKRLDFASDLLPFLHIRQDDIDRFVVRPPERHTERLAALTLLLNLSNPRLERLAGTITDLNNDIVRRRRQHKQIRDFLAASDTTNLETLAADLSRLRDQEKQADDLVRRMTDEASAATRFAEHLRLQVEQADHRRHRARDGEDWAARRHREAVDKVTALDRSLDRLSAVENASPEDREQLALLYGSCPACETALADRVVPPGHCSLCTLPLPGSAQVREKARLDHARDAARATLEQAERDLAATRAAYDLAQQRWDHARAELDRRTTLVVTPFLDAVTAATAEREALRARLETLQRLHVPHQRLADDLADLISEEHRLQQLRTEYADLAATLHDPVDVRRQLDSLFGGIVHAFGLPWATGRARLDPHTWTPLVDEQDFEQRGGGSRTAVSVAYSLTLLVYALENPQHFRLPTLLILDSPQKNFGRNDHDQRLAARMYSWTVDYFAARRGLGGRHDDAQLIIIDNNIPTTHHRGFDKLVTFRDDGFIRDLDNPHGAPVTAEPPSLELHDNPAPVV</sequence>
<evidence type="ECO:0000313" key="4">
    <source>
        <dbReference type="Proteomes" id="UP001597168"/>
    </source>
</evidence>
<dbReference type="Proteomes" id="UP001597168">
    <property type="component" value="Unassembled WGS sequence"/>
</dbReference>
<protein>
    <recommendedName>
        <fullName evidence="5">Exonuclease SbcC</fullName>
    </recommendedName>
</protein>
<reference evidence="4" key="1">
    <citation type="journal article" date="2019" name="Int. J. Syst. Evol. Microbiol.">
        <title>The Global Catalogue of Microorganisms (GCM) 10K type strain sequencing project: providing services to taxonomists for standard genome sequencing and annotation.</title>
        <authorList>
            <consortium name="The Broad Institute Genomics Platform"/>
            <consortium name="The Broad Institute Genome Sequencing Center for Infectious Disease"/>
            <person name="Wu L."/>
            <person name="Ma J."/>
        </authorList>
    </citation>
    <scope>NUCLEOTIDE SEQUENCE [LARGE SCALE GENOMIC DNA]</scope>
    <source>
        <strain evidence="4">CCUG 60214</strain>
    </source>
</reference>
<keyword evidence="4" id="KW-1185">Reference proteome</keyword>
<gene>
    <name evidence="3" type="ORF">ACFQ3T_00665</name>
</gene>
<evidence type="ECO:0000313" key="3">
    <source>
        <dbReference type="EMBL" id="MFD1145631.1"/>
    </source>
</evidence>
<dbReference type="EMBL" id="JBHTLK010000002">
    <property type="protein sequence ID" value="MFD1145631.1"/>
    <property type="molecule type" value="Genomic_DNA"/>
</dbReference>